<dbReference type="InterPro" id="IPR026960">
    <property type="entry name" value="RVT-Znf"/>
</dbReference>
<gene>
    <name evidence="3" type="primary">LOC107820043</name>
</gene>
<keyword evidence="2" id="KW-1185">Reference proteome</keyword>
<dbReference type="RefSeq" id="XP_016501732.1">
    <property type="nucleotide sequence ID" value="XM_016646246.1"/>
</dbReference>
<organism evidence="2 3">
    <name type="scientific">Nicotiana tabacum</name>
    <name type="common">Common tobacco</name>
    <dbReference type="NCBI Taxonomy" id="4097"/>
    <lineage>
        <taxon>Eukaryota</taxon>
        <taxon>Viridiplantae</taxon>
        <taxon>Streptophyta</taxon>
        <taxon>Embryophyta</taxon>
        <taxon>Tracheophyta</taxon>
        <taxon>Spermatophyta</taxon>
        <taxon>Magnoliopsida</taxon>
        <taxon>eudicotyledons</taxon>
        <taxon>Gunneridae</taxon>
        <taxon>Pentapetalae</taxon>
        <taxon>asterids</taxon>
        <taxon>lamiids</taxon>
        <taxon>Solanales</taxon>
        <taxon>Solanaceae</taxon>
        <taxon>Nicotianoideae</taxon>
        <taxon>Nicotianeae</taxon>
        <taxon>Nicotiana</taxon>
    </lineage>
</organism>
<evidence type="ECO:0000313" key="3">
    <source>
        <dbReference type="RefSeq" id="XP_016501732.1"/>
    </source>
</evidence>
<accession>A0A1S4CKH2</accession>
<dbReference type="PaxDb" id="4097-A0A1S4CKH2"/>
<sequence length="210" mass="24991">MWIQWMHTYYIKGNTVWNTEPKNASWATQKIFKARNYFANAGLSEEDVQKMEKYSVKQLYKTMQGDFPKMTWRKLVYNNQGQPKWTFILRLAIQQRLSTKEKLARWGIIAEQTCSLCNKENETVQHLFFDCETTRKIWLRLLEWQGIRRPKKAWQEEVTWMAQISKGKSACATVCKMTLAAVVYHILQERNSVIFQKKTRTSNVILRLII</sequence>
<dbReference type="PANTHER" id="PTHR33116">
    <property type="entry name" value="REVERSE TRANSCRIPTASE ZINC-BINDING DOMAIN-CONTAINING PROTEIN-RELATED-RELATED"/>
    <property type="match status" value="1"/>
</dbReference>
<evidence type="ECO:0000313" key="2">
    <source>
        <dbReference type="Proteomes" id="UP000790787"/>
    </source>
</evidence>
<proteinExistence type="predicted"/>
<evidence type="ECO:0000259" key="1">
    <source>
        <dbReference type="Pfam" id="PF13966"/>
    </source>
</evidence>
<protein>
    <recommendedName>
        <fullName evidence="1">Reverse transcriptase zinc-binding domain-containing protein</fullName>
    </recommendedName>
</protein>
<dbReference type="Pfam" id="PF13966">
    <property type="entry name" value="zf-RVT"/>
    <property type="match status" value="1"/>
</dbReference>
<dbReference type="GeneID" id="107820043"/>
<dbReference type="Proteomes" id="UP000790787">
    <property type="component" value="Chromosome 18"/>
</dbReference>
<dbReference type="AlphaFoldDB" id="A0A1S4CKH2"/>
<dbReference type="PANTHER" id="PTHR33116:SF66">
    <property type="entry name" value="REVERSE TRANSCRIPTASE ZINC-BINDING DOMAIN-CONTAINING PROTEIN"/>
    <property type="match status" value="1"/>
</dbReference>
<dbReference type="OrthoDB" id="1304290at2759"/>
<name>A0A1S4CKH2_TOBAC</name>
<dbReference type="KEGG" id="nta:107820043"/>
<reference evidence="3" key="2">
    <citation type="submission" date="2025-08" db="UniProtKB">
        <authorList>
            <consortium name="RefSeq"/>
        </authorList>
    </citation>
    <scope>IDENTIFICATION</scope>
</reference>
<reference evidence="2" key="1">
    <citation type="journal article" date="2014" name="Nat. Commun.">
        <title>The tobacco genome sequence and its comparison with those of tomato and potato.</title>
        <authorList>
            <person name="Sierro N."/>
            <person name="Battey J.N."/>
            <person name="Ouadi S."/>
            <person name="Bakaher N."/>
            <person name="Bovet L."/>
            <person name="Willig A."/>
            <person name="Goepfert S."/>
            <person name="Peitsch M.C."/>
            <person name="Ivanov N.V."/>
        </authorList>
    </citation>
    <scope>NUCLEOTIDE SEQUENCE [LARGE SCALE GENOMIC DNA]</scope>
</reference>